<comment type="catalytic activity">
    <reaction evidence="9 10">
        <text>L-threonyl-[protein] + FAD = FMN-L-threonyl-[protein] + AMP + H(+)</text>
        <dbReference type="Rhea" id="RHEA:36847"/>
        <dbReference type="Rhea" id="RHEA-COMP:11060"/>
        <dbReference type="Rhea" id="RHEA-COMP:11061"/>
        <dbReference type="ChEBI" id="CHEBI:15378"/>
        <dbReference type="ChEBI" id="CHEBI:30013"/>
        <dbReference type="ChEBI" id="CHEBI:57692"/>
        <dbReference type="ChEBI" id="CHEBI:74257"/>
        <dbReference type="ChEBI" id="CHEBI:456215"/>
        <dbReference type="EC" id="2.7.1.180"/>
    </reaction>
</comment>
<dbReference type="InterPro" id="IPR003374">
    <property type="entry name" value="ApbE-like_sf"/>
</dbReference>
<evidence type="ECO:0000256" key="3">
    <source>
        <dbReference type="ARBA" id="ARBA00022630"/>
    </source>
</evidence>
<keyword evidence="14" id="KW-1185">Reference proteome</keyword>
<keyword evidence="4 10" id="KW-0808">Transferase</keyword>
<dbReference type="Pfam" id="PF02424">
    <property type="entry name" value="ApbE"/>
    <property type="match status" value="1"/>
</dbReference>
<evidence type="ECO:0000256" key="4">
    <source>
        <dbReference type="ARBA" id="ARBA00022679"/>
    </source>
</evidence>
<name>A0A1T4SV32_9HYPH</name>
<reference evidence="13 14" key="1">
    <citation type="submission" date="2017-02" db="EMBL/GenBank/DDBJ databases">
        <authorList>
            <person name="Peterson S.W."/>
        </authorList>
    </citation>
    <scope>NUCLEOTIDE SEQUENCE [LARGE SCALE GENOMIC DNA]</scope>
    <source>
        <strain evidence="13 14">USBA 369</strain>
    </source>
</reference>
<feature type="binding site" evidence="11">
    <location>
        <position position="185"/>
    </location>
    <ligand>
        <name>Mg(2+)</name>
        <dbReference type="ChEBI" id="CHEBI:18420"/>
    </ligand>
</feature>
<evidence type="ECO:0000256" key="5">
    <source>
        <dbReference type="ARBA" id="ARBA00022723"/>
    </source>
</evidence>
<dbReference type="PANTHER" id="PTHR30040:SF2">
    <property type="entry name" value="FAD:PROTEIN FMN TRANSFERASE"/>
    <property type="match status" value="1"/>
</dbReference>
<evidence type="ECO:0000256" key="10">
    <source>
        <dbReference type="PIRNR" id="PIRNR006268"/>
    </source>
</evidence>
<feature type="binding site" evidence="11">
    <location>
        <position position="295"/>
    </location>
    <ligand>
        <name>Mg(2+)</name>
        <dbReference type="ChEBI" id="CHEBI:18420"/>
    </ligand>
</feature>
<evidence type="ECO:0000256" key="11">
    <source>
        <dbReference type="PIRSR" id="PIRSR006268-2"/>
    </source>
</evidence>
<evidence type="ECO:0000256" key="1">
    <source>
        <dbReference type="ARBA" id="ARBA00011955"/>
    </source>
</evidence>
<comment type="similarity">
    <text evidence="10">Belongs to the ApbE family.</text>
</comment>
<evidence type="ECO:0000256" key="12">
    <source>
        <dbReference type="SAM" id="SignalP"/>
    </source>
</evidence>
<keyword evidence="3 10" id="KW-0285">Flavoprotein</keyword>
<keyword evidence="7 10" id="KW-0460">Magnesium</keyword>
<keyword evidence="6 10" id="KW-0274">FAD</keyword>
<evidence type="ECO:0000313" key="13">
    <source>
        <dbReference type="EMBL" id="SKA32012.1"/>
    </source>
</evidence>
<keyword evidence="12" id="KW-0732">Signal</keyword>
<dbReference type="EC" id="2.7.1.180" evidence="1 10"/>
<keyword evidence="5 10" id="KW-0479">Metal-binding</keyword>
<dbReference type="STRING" id="1365950.SAMN05428963_11487"/>
<dbReference type="InterPro" id="IPR024932">
    <property type="entry name" value="ApbE"/>
</dbReference>
<dbReference type="AlphaFoldDB" id="A0A1T4SV32"/>
<protein>
    <recommendedName>
        <fullName evidence="2 10">FAD:protein FMN transferase</fullName>
        <ecNumber evidence="1 10">2.7.1.180</ecNumber>
    </recommendedName>
    <alternativeName>
        <fullName evidence="8 10">Flavin transferase</fullName>
    </alternativeName>
</protein>
<dbReference type="InterPro" id="IPR006311">
    <property type="entry name" value="TAT_signal"/>
</dbReference>
<accession>A0A1T4SV32</accession>
<organism evidence="13 14">
    <name type="scientific">Consotaella salsifontis</name>
    <dbReference type="NCBI Taxonomy" id="1365950"/>
    <lineage>
        <taxon>Bacteria</taxon>
        <taxon>Pseudomonadati</taxon>
        <taxon>Pseudomonadota</taxon>
        <taxon>Alphaproteobacteria</taxon>
        <taxon>Hyphomicrobiales</taxon>
        <taxon>Aurantimonadaceae</taxon>
        <taxon>Consotaella</taxon>
    </lineage>
</organism>
<evidence type="ECO:0000256" key="7">
    <source>
        <dbReference type="ARBA" id="ARBA00022842"/>
    </source>
</evidence>
<dbReference type="SUPFAM" id="SSF143631">
    <property type="entry name" value="ApbE-like"/>
    <property type="match status" value="1"/>
</dbReference>
<proteinExistence type="inferred from homology"/>
<dbReference type="Gene3D" id="3.10.520.10">
    <property type="entry name" value="ApbE-like domains"/>
    <property type="match status" value="1"/>
</dbReference>
<feature type="signal peptide" evidence="12">
    <location>
        <begin position="1"/>
        <end position="31"/>
    </location>
</feature>
<comment type="cofactor">
    <cofactor evidence="11">
        <name>Mg(2+)</name>
        <dbReference type="ChEBI" id="CHEBI:18420"/>
    </cofactor>
    <cofactor evidence="11">
        <name>Mn(2+)</name>
        <dbReference type="ChEBI" id="CHEBI:29035"/>
    </cofactor>
    <text evidence="11">Magnesium. Can also use manganese.</text>
</comment>
<evidence type="ECO:0000313" key="14">
    <source>
        <dbReference type="Proteomes" id="UP000190135"/>
    </source>
</evidence>
<evidence type="ECO:0000256" key="9">
    <source>
        <dbReference type="ARBA" id="ARBA00048540"/>
    </source>
</evidence>
<evidence type="ECO:0000256" key="2">
    <source>
        <dbReference type="ARBA" id="ARBA00016337"/>
    </source>
</evidence>
<evidence type="ECO:0000256" key="8">
    <source>
        <dbReference type="ARBA" id="ARBA00031306"/>
    </source>
</evidence>
<dbReference type="PANTHER" id="PTHR30040">
    <property type="entry name" value="THIAMINE BIOSYNTHESIS LIPOPROTEIN APBE"/>
    <property type="match status" value="1"/>
</dbReference>
<dbReference type="PIRSF" id="PIRSF006268">
    <property type="entry name" value="ApbE"/>
    <property type="match status" value="1"/>
</dbReference>
<dbReference type="RefSeq" id="WP_165690894.1">
    <property type="nucleotide sequence ID" value="NZ_FUXL01000014.1"/>
</dbReference>
<dbReference type="PROSITE" id="PS51318">
    <property type="entry name" value="TAT"/>
    <property type="match status" value="1"/>
</dbReference>
<dbReference type="GO" id="GO:0046872">
    <property type="term" value="F:metal ion binding"/>
    <property type="evidence" value="ECO:0007669"/>
    <property type="project" value="UniProtKB-UniRule"/>
</dbReference>
<dbReference type="Proteomes" id="UP000190135">
    <property type="component" value="Unassembled WGS sequence"/>
</dbReference>
<feature type="chain" id="PRO_5039888960" description="FAD:protein FMN transferase" evidence="12">
    <location>
        <begin position="32"/>
        <end position="321"/>
    </location>
</feature>
<evidence type="ECO:0000256" key="6">
    <source>
        <dbReference type="ARBA" id="ARBA00022827"/>
    </source>
</evidence>
<dbReference type="GO" id="GO:0016740">
    <property type="term" value="F:transferase activity"/>
    <property type="evidence" value="ECO:0007669"/>
    <property type="project" value="UniProtKB-UniRule"/>
</dbReference>
<feature type="binding site" evidence="11">
    <location>
        <position position="299"/>
    </location>
    <ligand>
        <name>Mg(2+)</name>
        <dbReference type="ChEBI" id="CHEBI:18420"/>
    </ligand>
</feature>
<dbReference type="EMBL" id="FUXL01000014">
    <property type="protein sequence ID" value="SKA32012.1"/>
    <property type="molecule type" value="Genomic_DNA"/>
</dbReference>
<keyword evidence="13" id="KW-0449">Lipoprotein</keyword>
<gene>
    <name evidence="13" type="ORF">SAMN05428963_11487</name>
</gene>
<sequence length="321" mass="33456">MIDTSHPNLTRRRLLFVGATFAAAAAMPWSAAPARTDIRRWQGQALGAHASIVLVGAPEGVAREAFAAVEAEISRIEAIFSLYRQNSELCRLNREGRLAAPSPDLLAVLSLSRAIHRETGGLFDPTVQPLFAAYAEHFATLGADPAGPPPAAVEAALAKVGLDDVAFDAGSVELRRPGMALTLNGVAQGYATDRVAALLKARGFSDMLLDIGEITAAGAGPQGGGWRVGLSRGPDDESIAERLRLTDETVATSMALGTVLDGAARVGHIFHPRKGAVAPTFARVSVVDASAARADALSTAAALMTGQEIAALRARGRDIRV</sequence>